<dbReference type="Pfam" id="PF00440">
    <property type="entry name" value="TetR_N"/>
    <property type="match status" value="1"/>
</dbReference>
<feature type="region of interest" description="Disordered" evidence="6">
    <location>
        <begin position="1"/>
        <end position="26"/>
    </location>
</feature>
<evidence type="ECO:0000256" key="5">
    <source>
        <dbReference type="PROSITE-ProRule" id="PRU00335"/>
    </source>
</evidence>
<dbReference type="InterPro" id="IPR013572">
    <property type="entry name" value="Tscrpt_reg_MAATS_C"/>
</dbReference>
<dbReference type="SUPFAM" id="SSF46689">
    <property type="entry name" value="Homeodomain-like"/>
    <property type="match status" value="1"/>
</dbReference>
<dbReference type="PRINTS" id="PR00455">
    <property type="entry name" value="HTHTETR"/>
</dbReference>
<sequence>MAPHCASADLPPSSGSPQPMARKTKEEAQLTRDAILDAAEVVFREKGVARTRLEDIAQRAGHTRGAVYWHFKNKTDVLLAMSDRIILPLYDSFELLLRTPHADPLGAWRGHLLDSMHKIEQNGHQQNACDILINRCELTDEMEPLRALEHTRTEFFVGCTRRMLELAREAGQVRGDLDLQAAAFTLHGAIHGLMRLWLRNTGSFSLYGMVMQALDLLIDGIRKR</sequence>
<dbReference type="InterPro" id="IPR036271">
    <property type="entry name" value="Tet_transcr_reg_TetR-rel_C_sf"/>
</dbReference>
<keyword evidence="9" id="KW-1185">Reference proteome</keyword>
<keyword evidence="4" id="KW-0804">Transcription</keyword>
<evidence type="ECO:0000256" key="2">
    <source>
        <dbReference type="ARBA" id="ARBA00023015"/>
    </source>
</evidence>
<dbReference type="EMBL" id="JACHHP010000002">
    <property type="protein sequence ID" value="MBB5207577.1"/>
    <property type="molecule type" value="Genomic_DNA"/>
</dbReference>
<evidence type="ECO:0000313" key="9">
    <source>
        <dbReference type="Proteomes" id="UP000521199"/>
    </source>
</evidence>
<dbReference type="InterPro" id="IPR009057">
    <property type="entry name" value="Homeodomain-like_sf"/>
</dbReference>
<feature type="domain" description="HTH tetR-type" evidence="7">
    <location>
        <begin position="29"/>
        <end position="89"/>
    </location>
</feature>
<dbReference type="PROSITE" id="PS50977">
    <property type="entry name" value="HTH_TETR_2"/>
    <property type="match status" value="1"/>
</dbReference>
<protein>
    <submittedName>
        <fullName evidence="8">TetR/AcrR family acrAB operon transcriptional repressor</fullName>
    </submittedName>
</protein>
<dbReference type="RefSeq" id="WP_183960121.1">
    <property type="nucleotide sequence ID" value="NZ_JACHHP010000002.1"/>
</dbReference>
<dbReference type="SUPFAM" id="SSF48498">
    <property type="entry name" value="Tetracyclin repressor-like, C-terminal domain"/>
    <property type="match status" value="1"/>
</dbReference>
<dbReference type="GO" id="GO:0000976">
    <property type="term" value="F:transcription cis-regulatory region binding"/>
    <property type="evidence" value="ECO:0007669"/>
    <property type="project" value="TreeGrafter"/>
</dbReference>
<keyword evidence="1" id="KW-0678">Repressor</keyword>
<evidence type="ECO:0000256" key="3">
    <source>
        <dbReference type="ARBA" id="ARBA00023125"/>
    </source>
</evidence>
<evidence type="ECO:0000259" key="7">
    <source>
        <dbReference type="PROSITE" id="PS50977"/>
    </source>
</evidence>
<dbReference type="AlphaFoldDB" id="A0A7W8FYN2"/>
<dbReference type="Proteomes" id="UP000521199">
    <property type="component" value="Unassembled WGS sequence"/>
</dbReference>
<evidence type="ECO:0000256" key="1">
    <source>
        <dbReference type="ARBA" id="ARBA00022491"/>
    </source>
</evidence>
<evidence type="ECO:0000313" key="8">
    <source>
        <dbReference type="EMBL" id="MBB5207577.1"/>
    </source>
</evidence>
<evidence type="ECO:0000256" key="6">
    <source>
        <dbReference type="SAM" id="MobiDB-lite"/>
    </source>
</evidence>
<name>A0A7W8FYN2_9GAMM</name>
<comment type="caution">
    <text evidence="8">The sequence shown here is derived from an EMBL/GenBank/DDBJ whole genome shotgun (WGS) entry which is preliminary data.</text>
</comment>
<accession>A0A7W8FYN2</accession>
<dbReference type="Gene3D" id="1.10.357.10">
    <property type="entry name" value="Tetracycline Repressor, domain 2"/>
    <property type="match status" value="1"/>
</dbReference>
<gene>
    <name evidence="8" type="ORF">HNQ52_001106</name>
</gene>
<keyword evidence="3 5" id="KW-0238">DNA-binding</keyword>
<dbReference type="InterPro" id="IPR050109">
    <property type="entry name" value="HTH-type_TetR-like_transc_reg"/>
</dbReference>
<feature type="DNA-binding region" description="H-T-H motif" evidence="5">
    <location>
        <begin position="52"/>
        <end position="71"/>
    </location>
</feature>
<dbReference type="InterPro" id="IPR001647">
    <property type="entry name" value="HTH_TetR"/>
</dbReference>
<dbReference type="Pfam" id="PF08361">
    <property type="entry name" value="TetR_C_2"/>
    <property type="match status" value="1"/>
</dbReference>
<evidence type="ECO:0000256" key="4">
    <source>
        <dbReference type="ARBA" id="ARBA00023163"/>
    </source>
</evidence>
<proteinExistence type="predicted"/>
<keyword evidence="2" id="KW-0805">Transcription regulation</keyword>
<dbReference type="PANTHER" id="PTHR30055">
    <property type="entry name" value="HTH-TYPE TRANSCRIPTIONAL REGULATOR RUTR"/>
    <property type="match status" value="1"/>
</dbReference>
<dbReference type="PANTHER" id="PTHR30055:SF240">
    <property type="entry name" value="HTH-TYPE TRANSCRIPTIONAL REGULATOR ACRR"/>
    <property type="match status" value="1"/>
</dbReference>
<dbReference type="GO" id="GO:0003700">
    <property type="term" value="F:DNA-binding transcription factor activity"/>
    <property type="evidence" value="ECO:0007669"/>
    <property type="project" value="TreeGrafter"/>
</dbReference>
<organism evidence="8 9">
    <name type="scientific">Chiayiivirga flava</name>
    <dbReference type="NCBI Taxonomy" id="659595"/>
    <lineage>
        <taxon>Bacteria</taxon>
        <taxon>Pseudomonadati</taxon>
        <taxon>Pseudomonadota</taxon>
        <taxon>Gammaproteobacteria</taxon>
        <taxon>Lysobacterales</taxon>
        <taxon>Lysobacteraceae</taxon>
        <taxon>Chiayiivirga</taxon>
    </lineage>
</organism>
<reference evidence="8 9" key="1">
    <citation type="submission" date="2020-08" db="EMBL/GenBank/DDBJ databases">
        <title>Genomic Encyclopedia of Type Strains, Phase IV (KMG-IV): sequencing the most valuable type-strain genomes for metagenomic binning, comparative biology and taxonomic classification.</title>
        <authorList>
            <person name="Goeker M."/>
        </authorList>
    </citation>
    <scope>NUCLEOTIDE SEQUENCE [LARGE SCALE GENOMIC DNA]</scope>
    <source>
        <strain evidence="8 9">DSM 24163</strain>
    </source>
</reference>